<dbReference type="Proteomes" id="UP000194450">
    <property type="component" value="Unassembled WGS sequence"/>
</dbReference>
<dbReference type="PANTHER" id="PTHR21180">
    <property type="entry name" value="ENDONUCLEASE/EXONUCLEASE/PHOSPHATASE FAMILY DOMAIN-CONTAINING PROTEIN 1"/>
    <property type="match status" value="1"/>
</dbReference>
<proteinExistence type="predicted"/>
<dbReference type="Pfam" id="PF12836">
    <property type="entry name" value="HHH_3"/>
    <property type="match status" value="1"/>
</dbReference>
<dbReference type="GO" id="GO:0015628">
    <property type="term" value="P:protein secretion by the type II secretion system"/>
    <property type="evidence" value="ECO:0007669"/>
    <property type="project" value="TreeGrafter"/>
</dbReference>
<organism evidence="2 3">
    <name type="scientific">Pseudidiomarina planktonica</name>
    <dbReference type="NCBI Taxonomy" id="1323738"/>
    <lineage>
        <taxon>Bacteria</taxon>
        <taxon>Pseudomonadati</taxon>
        <taxon>Pseudomonadota</taxon>
        <taxon>Gammaproteobacteria</taxon>
        <taxon>Alteromonadales</taxon>
        <taxon>Idiomarinaceae</taxon>
        <taxon>Pseudidiomarina</taxon>
    </lineage>
</organism>
<dbReference type="NCBIfam" id="TIGR00426">
    <property type="entry name" value="competence protein ComEA helix-hairpin-helix repeat region"/>
    <property type="match status" value="1"/>
</dbReference>
<evidence type="ECO:0000313" key="3">
    <source>
        <dbReference type="Proteomes" id="UP000194450"/>
    </source>
</evidence>
<evidence type="ECO:0000313" key="2">
    <source>
        <dbReference type="EMBL" id="SMQ65387.1"/>
    </source>
</evidence>
<dbReference type="RefSeq" id="WP_086434354.1">
    <property type="nucleotide sequence ID" value="NZ_FXWH01000001.1"/>
</dbReference>
<protein>
    <submittedName>
        <fullName evidence="2">Competence protein ComEA</fullName>
    </submittedName>
</protein>
<sequence>MVRKIFFIVALMMSFGLLQPAVADQSSATQSKQGTEATVNLNTASAAELAQSLVGVGMKRAEQIIALREEIGRFTAVEQLLDVRGIGPKLLEKNAGKITF</sequence>
<evidence type="ECO:0000256" key="1">
    <source>
        <dbReference type="SAM" id="SignalP"/>
    </source>
</evidence>
<dbReference type="Gene3D" id="1.10.150.280">
    <property type="entry name" value="AF1531-like domain"/>
    <property type="match status" value="1"/>
</dbReference>
<dbReference type="PANTHER" id="PTHR21180:SF32">
    <property type="entry name" value="ENDONUCLEASE_EXONUCLEASE_PHOSPHATASE FAMILY DOMAIN-CONTAINING PROTEIN 1"/>
    <property type="match status" value="1"/>
</dbReference>
<dbReference type="InterPro" id="IPR010994">
    <property type="entry name" value="RuvA_2-like"/>
</dbReference>
<dbReference type="InterPro" id="IPR051675">
    <property type="entry name" value="Endo/Exo/Phosphatase_dom_1"/>
</dbReference>
<keyword evidence="1" id="KW-0732">Signal</keyword>
<dbReference type="SUPFAM" id="SSF47781">
    <property type="entry name" value="RuvA domain 2-like"/>
    <property type="match status" value="1"/>
</dbReference>
<dbReference type="OrthoDB" id="7510573at2"/>
<dbReference type="GO" id="GO:0015627">
    <property type="term" value="C:type II protein secretion system complex"/>
    <property type="evidence" value="ECO:0007669"/>
    <property type="project" value="TreeGrafter"/>
</dbReference>
<accession>A0A1Y6ES71</accession>
<feature type="chain" id="PRO_5012306070" evidence="1">
    <location>
        <begin position="24"/>
        <end position="100"/>
    </location>
</feature>
<feature type="signal peptide" evidence="1">
    <location>
        <begin position="1"/>
        <end position="23"/>
    </location>
</feature>
<gene>
    <name evidence="2" type="ORF">SAMN06297229_1255</name>
</gene>
<name>A0A1Y6ES71_9GAMM</name>
<keyword evidence="3" id="KW-1185">Reference proteome</keyword>
<dbReference type="AlphaFoldDB" id="A0A1Y6ES71"/>
<dbReference type="EMBL" id="FXWH01000001">
    <property type="protein sequence ID" value="SMQ65387.1"/>
    <property type="molecule type" value="Genomic_DNA"/>
</dbReference>
<reference evidence="3" key="1">
    <citation type="submission" date="2017-04" db="EMBL/GenBank/DDBJ databases">
        <authorList>
            <person name="Varghese N."/>
            <person name="Submissions S."/>
        </authorList>
    </citation>
    <scope>NUCLEOTIDE SEQUENCE [LARGE SCALE GENOMIC DNA]</scope>
</reference>
<dbReference type="InterPro" id="IPR004509">
    <property type="entry name" value="Competence_ComEA_HhH"/>
</dbReference>